<dbReference type="InterPro" id="IPR017860">
    <property type="entry name" value="Peptidase_M22_CS"/>
</dbReference>
<dbReference type="PANTHER" id="PTHR11735:SF14">
    <property type="entry name" value="TRNA N6-ADENOSINE THREONYLCARBAMOYLTRANSFERASE"/>
    <property type="match status" value="1"/>
</dbReference>
<keyword evidence="3 13" id="KW-0808">Transferase</keyword>
<feature type="binding site" evidence="13">
    <location>
        <position position="157"/>
    </location>
    <ligand>
        <name>L-threonylcarbamoyladenylate</name>
        <dbReference type="ChEBI" id="CHEBI:73682"/>
    </ligand>
</feature>
<accession>A0A151AEX6</accession>
<comment type="subcellular location">
    <subcellularLocation>
        <location evidence="13">Cytoplasm</location>
    </subcellularLocation>
</comment>
<feature type="binding site" evidence="13">
    <location>
        <position position="174"/>
    </location>
    <ligand>
        <name>L-threonylcarbamoyladenylate</name>
        <dbReference type="ChEBI" id="CHEBI:73682"/>
    </ligand>
</feature>
<keyword evidence="9 13" id="KW-0408">Iron</keyword>
<dbReference type="AlphaFoldDB" id="A0A151AEX6"/>
<evidence type="ECO:0000256" key="13">
    <source>
        <dbReference type="HAMAP-Rule" id="MF_01447"/>
    </source>
</evidence>
<dbReference type="GO" id="GO:0061711">
    <property type="term" value="F:tRNA N(6)-L-threonylcarbamoyladenine synthase activity"/>
    <property type="evidence" value="ECO:0007669"/>
    <property type="project" value="UniProtKB-EC"/>
</dbReference>
<dbReference type="GO" id="GO:0106310">
    <property type="term" value="F:protein serine kinase activity"/>
    <property type="evidence" value="ECO:0007669"/>
    <property type="project" value="RHEA"/>
</dbReference>
<evidence type="ECO:0000256" key="4">
    <source>
        <dbReference type="ARBA" id="ARBA00022694"/>
    </source>
</evidence>
<dbReference type="GO" id="GO:0000408">
    <property type="term" value="C:EKC/KEOPS complex"/>
    <property type="evidence" value="ECO:0007669"/>
    <property type="project" value="InterPro"/>
</dbReference>
<dbReference type="OrthoDB" id="6818at2157"/>
<feature type="binding site" evidence="13">
    <location>
        <position position="351"/>
    </location>
    <ligand>
        <name>ATP</name>
        <dbReference type="ChEBI" id="CHEBI:30616"/>
    </ligand>
</feature>
<protein>
    <recommendedName>
        <fullName evidence="13">Probable bifunctional tRNA threonylcarbamoyladenosine biosynthesis protein</fullName>
    </recommendedName>
    <domain>
        <recommendedName>
            <fullName evidence="13">tRNA N6-adenosine threonylcarbamoyltransferase</fullName>
            <ecNumber evidence="13">2.3.1.234</ecNumber>
        </recommendedName>
        <alternativeName>
            <fullName evidence="13">tRNA threonylcarbamoyladenosine biosynthesis protein Kae1</fullName>
        </alternativeName>
        <alternativeName>
            <fullName evidence="13">t(6)A37 threonylcarbamoyladenosine biosynthesis protein Kae1</fullName>
        </alternativeName>
    </domain>
    <domain>
        <recommendedName>
            <fullName evidence="13">Serine/threonine-protein kinase Bud32</fullName>
            <ecNumber evidence="13">2.7.11.1</ecNumber>
        </recommendedName>
    </domain>
</protein>
<feature type="binding site" evidence="13">
    <location>
        <position position="281"/>
    </location>
    <ligand>
        <name>Fe cation</name>
        <dbReference type="ChEBI" id="CHEBI:24875"/>
    </ligand>
</feature>
<dbReference type="EC" id="2.7.11.1" evidence="13"/>
<comment type="function">
    <text evidence="13">Required for the formation of a threonylcarbamoyl group on adenosine at position 37 (t(6)A37) in tRNAs that read codons beginning with adenine. Is a component of the KEOPS complex that is probably involved in the transfer of the threonylcarbamoyl moiety of threonylcarbamoyl-AMP (TC-AMP) to the N6 group of A37. The Kae1 domain likely plays a direct catalytic role in this reaction. The Bud32 domain probably displays kinase activity that regulates Kae1 function.</text>
</comment>
<proteinExistence type="inferred from homology"/>
<comment type="similarity">
    <text evidence="13">In the C-terminal section; belongs to the protein kinase superfamily. Tyr protein kinase family. BUD32 subfamily.</text>
</comment>
<feature type="binding site" evidence="13">
    <location>
        <begin position="125"/>
        <end position="129"/>
    </location>
    <ligand>
        <name>L-threonylcarbamoyladenylate</name>
        <dbReference type="ChEBI" id="CHEBI:73682"/>
    </ligand>
</feature>
<feature type="binding site" evidence="13">
    <location>
        <position position="108"/>
    </location>
    <ligand>
        <name>Fe cation</name>
        <dbReference type="ChEBI" id="CHEBI:24875"/>
    </ligand>
</feature>
<evidence type="ECO:0000256" key="11">
    <source>
        <dbReference type="ARBA" id="ARBA00023315"/>
    </source>
</evidence>
<comment type="caution">
    <text evidence="15">The sequence shown here is derived from an EMBL/GenBank/DDBJ whole genome shotgun (WGS) entry which is preliminary data.</text>
</comment>
<dbReference type="InterPro" id="IPR022495">
    <property type="entry name" value="Bud32"/>
</dbReference>
<dbReference type="HAMAP" id="MF_01447">
    <property type="entry name" value="Kae1_Bud32_arch"/>
    <property type="match status" value="1"/>
</dbReference>
<dbReference type="GO" id="GO:0004222">
    <property type="term" value="F:metalloendopeptidase activity"/>
    <property type="evidence" value="ECO:0007669"/>
    <property type="project" value="InterPro"/>
</dbReference>
<dbReference type="GO" id="GO:0005524">
    <property type="term" value="F:ATP binding"/>
    <property type="evidence" value="ECO:0007669"/>
    <property type="project" value="UniProtKB-UniRule"/>
</dbReference>
<evidence type="ECO:0000256" key="8">
    <source>
        <dbReference type="ARBA" id="ARBA00022840"/>
    </source>
</evidence>
<dbReference type="NCBIfam" id="TIGR03724">
    <property type="entry name" value="arch_bud32"/>
    <property type="match status" value="1"/>
</dbReference>
<dbReference type="NCBIfam" id="TIGR00329">
    <property type="entry name" value="gcp_kae1"/>
    <property type="match status" value="1"/>
</dbReference>
<evidence type="ECO:0000256" key="1">
    <source>
        <dbReference type="ARBA" id="ARBA00022490"/>
    </source>
</evidence>
<comment type="cofactor">
    <cofactor evidence="13">
        <name>Fe(2+)</name>
        <dbReference type="ChEBI" id="CHEBI:29033"/>
    </cofactor>
    <text evidence="13">Binds 1 Fe(2+) ion per subunit.</text>
</comment>
<feature type="binding site" evidence="13">
    <location>
        <position position="104"/>
    </location>
    <ligand>
        <name>Fe cation</name>
        <dbReference type="ChEBI" id="CHEBI:24875"/>
    </ligand>
</feature>
<dbReference type="InterPro" id="IPR000905">
    <property type="entry name" value="Gcp-like_dom"/>
</dbReference>
<dbReference type="InterPro" id="IPR009220">
    <property type="entry name" value="tRNA_threonyl_synthase/kinase"/>
</dbReference>
<evidence type="ECO:0000256" key="9">
    <source>
        <dbReference type="ARBA" id="ARBA00023004"/>
    </source>
</evidence>
<keyword evidence="6 13" id="KW-0547">Nucleotide-binding</keyword>
<evidence type="ECO:0000256" key="5">
    <source>
        <dbReference type="ARBA" id="ARBA00022723"/>
    </source>
</evidence>
<evidence type="ECO:0000313" key="16">
    <source>
        <dbReference type="Proteomes" id="UP000075321"/>
    </source>
</evidence>
<dbReference type="EC" id="2.3.1.234" evidence="13"/>
<reference evidence="15 16" key="1">
    <citation type="submission" date="2016-02" db="EMBL/GenBank/DDBJ databases">
        <title>Genome sequence of Halalkalicoccus paucihalophilus DSM 24557.</title>
        <authorList>
            <person name="Poehlein A."/>
            <person name="Daniel R."/>
        </authorList>
    </citation>
    <scope>NUCLEOTIDE SEQUENCE [LARGE SCALE GENOMIC DNA]</scope>
    <source>
        <strain evidence="15 16">DSM 24557</strain>
    </source>
</reference>
<evidence type="ECO:0000256" key="10">
    <source>
        <dbReference type="ARBA" id="ARBA00023268"/>
    </source>
</evidence>
<dbReference type="GO" id="GO:0004712">
    <property type="term" value="F:protein serine/threonine/tyrosine kinase activity"/>
    <property type="evidence" value="ECO:0007669"/>
    <property type="project" value="UniProtKB-UniRule"/>
</dbReference>
<keyword evidence="8 13" id="KW-0067">ATP-binding</keyword>
<dbReference type="GO" id="GO:0005506">
    <property type="term" value="F:iron ion binding"/>
    <property type="evidence" value="ECO:0007669"/>
    <property type="project" value="UniProtKB-UniRule"/>
</dbReference>
<comment type="similarity">
    <text evidence="13">In the N-terminal section; belongs to the KAE1 / TsaD family.</text>
</comment>
<evidence type="ECO:0000256" key="2">
    <source>
        <dbReference type="ARBA" id="ARBA00022527"/>
    </source>
</evidence>
<dbReference type="SUPFAM" id="SSF53067">
    <property type="entry name" value="Actin-like ATPase domain"/>
    <property type="match status" value="1"/>
</dbReference>
<dbReference type="GO" id="GO:0004674">
    <property type="term" value="F:protein serine/threonine kinase activity"/>
    <property type="evidence" value="ECO:0007669"/>
    <property type="project" value="UniProtKB-KW"/>
</dbReference>
<dbReference type="GO" id="GO:0005737">
    <property type="term" value="C:cytoplasm"/>
    <property type="evidence" value="ECO:0007669"/>
    <property type="project" value="UniProtKB-SubCell"/>
</dbReference>
<keyword evidence="4 13" id="KW-0819">tRNA processing</keyword>
<comment type="catalytic activity">
    <reaction evidence="13">
        <text>L-seryl-[protein] + ATP = O-phospho-L-seryl-[protein] + ADP + H(+)</text>
        <dbReference type="Rhea" id="RHEA:17989"/>
        <dbReference type="Rhea" id="RHEA-COMP:9863"/>
        <dbReference type="Rhea" id="RHEA-COMP:11604"/>
        <dbReference type="ChEBI" id="CHEBI:15378"/>
        <dbReference type="ChEBI" id="CHEBI:29999"/>
        <dbReference type="ChEBI" id="CHEBI:30616"/>
        <dbReference type="ChEBI" id="CHEBI:83421"/>
        <dbReference type="ChEBI" id="CHEBI:456216"/>
        <dbReference type="EC" id="2.7.11.1"/>
    </reaction>
</comment>
<dbReference type="PROSITE" id="PS01016">
    <property type="entry name" value="GLYCOPROTEASE"/>
    <property type="match status" value="1"/>
</dbReference>
<keyword evidence="11 13" id="KW-0012">Acyltransferase</keyword>
<dbReference type="SUPFAM" id="SSF56112">
    <property type="entry name" value="Protein kinase-like (PK-like)"/>
    <property type="match status" value="1"/>
</dbReference>
<dbReference type="GO" id="GO:0002949">
    <property type="term" value="P:tRNA threonylcarbamoyladenosine modification"/>
    <property type="evidence" value="ECO:0007669"/>
    <property type="project" value="UniProtKB-UniRule"/>
</dbReference>
<dbReference type="InterPro" id="IPR011009">
    <property type="entry name" value="Kinase-like_dom_sf"/>
</dbReference>
<feature type="binding site" evidence="13">
    <location>
        <position position="170"/>
    </location>
    <ligand>
        <name>L-threonylcarbamoyladenylate</name>
        <dbReference type="ChEBI" id="CHEBI:73682"/>
    </ligand>
</feature>
<feature type="active site" description="Proton acceptor; for kinase activity" evidence="13">
    <location>
        <position position="440"/>
    </location>
</feature>
<dbReference type="RefSeq" id="WP_066380578.1">
    <property type="nucleotide sequence ID" value="NZ_LTAZ01000004.1"/>
</dbReference>
<dbReference type="PATRIC" id="fig|1008153.3.peg.1219"/>
<keyword evidence="7 13" id="KW-0418">Kinase</keyword>
<comment type="subunit">
    <text evidence="13">Component of the KEOPS complex that consists of Kae1, Bud32, Cgi121 and Pcc1; the whole complex dimerizes.</text>
</comment>
<feature type="domain" description="Gcp-like" evidence="14">
    <location>
        <begin position="27"/>
        <end position="287"/>
    </location>
</feature>
<dbReference type="InterPro" id="IPR043129">
    <property type="entry name" value="ATPase_NBD"/>
</dbReference>
<keyword evidence="2 13" id="KW-0723">Serine/threonine-protein kinase</keyword>
<evidence type="ECO:0000256" key="12">
    <source>
        <dbReference type="ARBA" id="ARBA00048117"/>
    </source>
</evidence>
<dbReference type="Gene3D" id="3.30.200.20">
    <property type="entry name" value="Phosphorylase Kinase, domain 1"/>
    <property type="match status" value="1"/>
</dbReference>
<gene>
    <name evidence="15" type="ORF">HAPAU_12120</name>
</gene>
<dbReference type="EMBL" id="LTAZ01000004">
    <property type="protein sequence ID" value="KYH26120.1"/>
    <property type="molecule type" value="Genomic_DNA"/>
</dbReference>
<evidence type="ECO:0000313" key="15">
    <source>
        <dbReference type="EMBL" id="KYH26120.1"/>
    </source>
</evidence>
<dbReference type="Pfam" id="PF00814">
    <property type="entry name" value="TsaD"/>
    <property type="match status" value="1"/>
</dbReference>
<keyword evidence="5 13" id="KW-0479">Metal-binding</keyword>
<evidence type="ECO:0000256" key="3">
    <source>
        <dbReference type="ARBA" id="ARBA00022679"/>
    </source>
</evidence>
<keyword evidence="16" id="KW-1185">Reference proteome</keyword>
<evidence type="ECO:0000256" key="7">
    <source>
        <dbReference type="ARBA" id="ARBA00022777"/>
    </source>
</evidence>
<evidence type="ECO:0000256" key="6">
    <source>
        <dbReference type="ARBA" id="ARBA00022741"/>
    </source>
</evidence>
<dbReference type="NCBIfam" id="TIGR03722">
    <property type="entry name" value="arch_KAE1"/>
    <property type="match status" value="1"/>
</dbReference>
<dbReference type="NCBIfam" id="NF007174">
    <property type="entry name" value="PRK09605.1"/>
    <property type="match status" value="1"/>
</dbReference>
<dbReference type="PRINTS" id="PR00789">
    <property type="entry name" value="OSIALOPTASE"/>
</dbReference>
<feature type="region of interest" description="Kae1" evidence="13">
    <location>
        <begin position="1"/>
        <end position="320"/>
    </location>
</feature>
<keyword evidence="1 13" id="KW-0963">Cytoplasm</keyword>
<name>A0A151AEX6_9EURY</name>
<dbReference type="InterPro" id="IPR017861">
    <property type="entry name" value="KAE1/TsaD"/>
</dbReference>
<dbReference type="InterPro" id="IPR034680">
    <property type="entry name" value="Kae1_archaea_euk"/>
</dbReference>
<comment type="catalytic activity">
    <reaction evidence="12 13">
        <text>L-threonylcarbamoyladenylate + adenosine(37) in tRNA = N(6)-L-threonylcarbamoyladenosine(37) in tRNA + AMP + H(+)</text>
        <dbReference type="Rhea" id="RHEA:37059"/>
        <dbReference type="Rhea" id="RHEA-COMP:10162"/>
        <dbReference type="Rhea" id="RHEA-COMP:10163"/>
        <dbReference type="ChEBI" id="CHEBI:15378"/>
        <dbReference type="ChEBI" id="CHEBI:73682"/>
        <dbReference type="ChEBI" id="CHEBI:74411"/>
        <dbReference type="ChEBI" id="CHEBI:74418"/>
        <dbReference type="ChEBI" id="CHEBI:456215"/>
        <dbReference type="EC" id="2.3.1.234"/>
    </reaction>
</comment>
<dbReference type="PANTHER" id="PTHR11735">
    <property type="entry name" value="TRNA N6-ADENOSINE THREONYLCARBAMOYLTRANSFERASE"/>
    <property type="match status" value="1"/>
</dbReference>
<dbReference type="HAMAP" id="MF_01446">
    <property type="entry name" value="Kae1"/>
    <property type="match status" value="1"/>
</dbReference>
<feature type="binding site" evidence="13">
    <location>
        <position position="253"/>
    </location>
    <ligand>
        <name>L-threonylcarbamoyladenylate</name>
        <dbReference type="ChEBI" id="CHEBI:73682"/>
    </ligand>
</feature>
<dbReference type="Gene3D" id="1.10.510.10">
    <property type="entry name" value="Transferase(Phosphotransferase) domain 1"/>
    <property type="match status" value="1"/>
</dbReference>
<comment type="catalytic activity">
    <reaction evidence="13">
        <text>L-threonyl-[protein] + ATP = O-phospho-L-threonyl-[protein] + ADP + H(+)</text>
        <dbReference type="Rhea" id="RHEA:46608"/>
        <dbReference type="Rhea" id="RHEA-COMP:11060"/>
        <dbReference type="Rhea" id="RHEA-COMP:11605"/>
        <dbReference type="ChEBI" id="CHEBI:15378"/>
        <dbReference type="ChEBI" id="CHEBI:30013"/>
        <dbReference type="ChEBI" id="CHEBI:30616"/>
        <dbReference type="ChEBI" id="CHEBI:61977"/>
        <dbReference type="ChEBI" id="CHEBI:456216"/>
        <dbReference type="EC" id="2.7.11.1"/>
    </reaction>
</comment>
<evidence type="ECO:0000259" key="14">
    <source>
        <dbReference type="Pfam" id="PF00814"/>
    </source>
</evidence>
<dbReference type="PIRSF" id="PIRSF036401">
    <property type="entry name" value="Gcp_STYKS"/>
    <property type="match status" value="1"/>
</dbReference>
<organism evidence="15 16">
    <name type="scientific">Halalkalicoccus paucihalophilus</name>
    <dbReference type="NCBI Taxonomy" id="1008153"/>
    <lineage>
        <taxon>Archaea</taxon>
        <taxon>Methanobacteriati</taxon>
        <taxon>Methanobacteriota</taxon>
        <taxon>Stenosarchaea group</taxon>
        <taxon>Halobacteria</taxon>
        <taxon>Halobacteriales</taxon>
        <taxon>Halococcaceae</taxon>
        <taxon>Halalkalicoccus</taxon>
    </lineage>
</organism>
<dbReference type="Gene3D" id="3.30.420.40">
    <property type="match status" value="2"/>
</dbReference>
<feature type="binding site" evidence="13">
    <location>
        <begin position="335"/>
        <end position="343"/>
    </location>
    <ligand>
        <name>ATP</name>
        <dbReference type="ChEBI" id="CHEBI:30616"/>
    </ligand>
</feature>
<dbReference type="GO" id="GO:0008270">
    <property type="term" value="F:zinc ion binding"/>
    <property type="evidence" value="ECO:0007669"/>
    <property type="project" value="InterPro"/>
</dbReference>
<keyword evidence="10 13" id="KW-0511">Multifunctional enzyme</keyword>
<comment type="caution">
    <text evidence="13">Lacks conserved residue(s) required for the propagation of feature annotation.</text>
</comment>
<dbReference type="Proteomes" id="UP000075321">
    <property type="component" value="Unassembled WGS sequence"/>
</dbReference>
<sequence length="521" mass="56655">MRVLGIEGTAWAASAAYFDTETGDVFIDSDPYQPESGGIHPREAAEHMAGALPTVIERALSEADSVDAVAFSRGPGLGPCLRIVASAARALAQSLDVPLVGANHMVAHLEIGRHRSGFSNPVCLNASGANAHVLGYHNGRYQVLGETMDTGVGNALDKFARHLEWSHPGGPKIEERARGGEYIDLPYVVKGMDFSFSGIMSAAKDAVDSSERIEDVCFSLQETVFAMLAEVSERALSLTGSDELVLGGGVGQNARLREMLAEMCEARGASFYAPEPRFLRDNAGMIAVLGATMADAGDILEIDESRVDSNFRPDQVDVTWRGAESVSRPMNEEHEVIGAEAVVELDEDVRKRRRPKTYRHPALDARLRRERTASEARLTSLARRAGVPTPAIRDIDLREGTLVFEHVGEADLSADLTPERVRELGRHLATLHDAGVVHGDPTPRNARVSDRRLYCIDFGLGYHTDEIEDYAMDLHVFERSLAGTAADFEACVGAFEAGYCEVGDRAVIDQLRAIEGRGRYR</sequence>